<comment type="caution">
    <text evidence="9">The sequence shown here is derived from an EMBL/GenBank/DDBJ whole genome shotgun (WGS) entry which is preliminary data.</text>
</comment>
<evidence type="ECO:0000259" key="7">
    <source>
        <dbReference type="Pfam" id="PF00590"/>
    </source>
</evidence>
<dbReference type="FunFam" id="3.40.1010.10:FF:000002">
    <property type="entry name" value="Ribosomal RNA small subunit methyltransferase I"/>
    <property type="match status" value="1"/>
</dbReference>
<dbReference type="InterPro" id="IPR035996">
    <property type="entry name" value="4pyrrol_Methylase_sf"/>
</dbReference>
<evidence type="ECO:0000256" key="3">
    <source>
        <dbReference type="ARBA" id="ARBA00022603"/>
    </source>
</evidence>
<evidence type="ECO:0000259" key="8">
    <source>
        <dbReference type="Pfam" id="PF23016"/>
    </source>
</evidence>
<reference evidence="9 10" key="1">
    <citation type="submission" date="2017-10" db="EMBL/GenBank/DDBJ databases">
        <title>Novel microbial diversity and functional potential in the marine mammal oral microbiome.</title>
        <authorList>
            <person name="Dudek N.K."/>
            <person name="Sun C.L."/>
            <person name="Burstein D."/>
            <person name="Kantor R.S."/>
            <person name="Aliaga Goltsman D.S."/>
            <person name="Bik E.M."/>
            <person name="Thomas B.C."/>
            <person name="Banfield J.F."/>
            <person name="Relman D.A."/>
        </authorList>
    </citation>
    <scope>NUCLEOTIDE SEQUENCE [LARGE SCALE GENOMIC DNA]</scope>
    <source>
        <strain evidence="9">DOLJORAL78_50_517</strain>
    </source>
</reference>
<accession>A0A2G6PFX9</accession>
<dbReference type="InterPro" id="IPR000878">
    <property type="entry name" value="4pyrrol_Mease"/>
</dbReference>
<dbReference type="Gene3D" id="3.40.1010.10">
    <property type="entry name" value="Cobalt-precorrin-4 Transmethylase, Domain 1"/>
    <property type="match status" value="1"/>
</dbReference>
<dbReference type="Pfam" id="PF23016">
    <property type="entry name" value="RsmI_C"/>
    <property type="match status" value="1"/>
</dbReference>
<dbReference type="GO" id="GO:0005737">
    <property type="term" value="C:cytoplasm"/>
    <property type="evidence" value="ECO:0007669"/>
    <property type="project" value="UniProtKB-SubCell"/>
</dbReference>
<comment type="catalytic activity">
    <reaction evidence="6">
        <text>cytidine(1402) in 16S rRNA + S-adenosyl-L-methionine = 2'-O-methylcytidine(1402) in 16S rRNA + S-adenosyl-L-homocysteine + H(+)</text>
        <dbReference type="Rhea" id="RHEA:42924"/>
        <dbReference type="Rhea" id="RHEA-COMP:10285"/>
        <dbReference type="Rhea" id="RHEA-COMP:10286"/>
        <dbReference type="ChEBI" id="CHEBI:15378"/>
        <dbReference type="ChEBI" id="CHEBI:57856"/>
        <dbReference type="ChEBI" id="CHEBI:59789"/>
        <dbReference type="ChEBI" id="CHEBI:74495"/>
        <dbReference type="ChEBI" id="CHEBI:82748"/>
        <dbReference type="EC" id="2.1.1.198"/>
    </reaction>
</comment>
<protein>
    <recommendedName>
        <fullName evidence="6">Ribosomal RNA small subunit methyltransferase I</fullName>
        <ecNumber evidence="6">2.1.1.198</ecNumber>
    </recommendedName>
    <alternativeName>
        <fullName evidence="6">16S rRNA 2'-O-ribose C1402 methyltransferase</fullName>
    </alternativeName>
    <alternativeName>
        <fullName evidence="6">rRNA (cytidine-2'-O-)-methyltransferase RsmI</fullName>
    </alternativeName>
</protein>
<evidence type="ECO:0000313" key="10">
    <source>
        <dbReference type="Proteomes" id="UP000229278"/>
    </source>
</evidence>
<dbReference type="AlphaFoldDB" id="A0A2G6PFX9"/>
<proteinExistence type="inferred from homology"/>
<comment type="similarity">
    <text evidence="6">Belongs to the methyltransferase superfamily. RsmI family.</text>
</comment>
<keyword evidence="4 6" id="KW-0808">Transferase</keyword>
<evidence type="ECO:0000256" key="2">
    <source>
        <dbReference type="ARBA" id="ARBA00022552"/>
    </source>
</evidence>
<organism evidence="9 10">
    <name type="scientific">Candidatus Contendibacter odensensis</name>
    <dbReference type="NCBI Taxonomy" id="1400860"/>
    <lineage>
        <taxon>Bacteria</taxon>
        <taxon>Pseudomonadati</taxon>
        <taxon>Pseudomonadota</taxon>
        <taxon>Gammaproteobacteria</taxon>
        <taxon>Candidatus Competibacteraceae</taxon>
        <taxon>Candidatus Contendibacter</taxon>
    </lineage>
</organism>
<comment type="function">
    <text evidence="6">Catalyzes the 2'-O-methylation of the ribose of cytidine 1402 (C1402) in 16S rRNA.</text>
</comment>
<feature type="domain" description="Tetrapyrrole methylase" evidence="7">
    <location>
        <begin position="7"/>
        <end position="206"/>
    </location>
</feature>
<dbReference type="CDD" id="cd11648">
    <property type="entry name" value="RsmI"/>
    <property type="match status" value="1"/>
</dbReference>
<dbReference type="NCBIfam" id="TIGR00096">
    <property type="entry name" value="16S rRNA (cytidine(1402)-2'-O)-methyltransferase"/>
    <property type="match status" value="1"/>
</dbReference>
<dbReference type="PANTHER" id="PTHR46111">
    <property type="entry name" value="RIBOSOMAL RNA SMALL SUBUNIT METHYLTRANSFERASE I"/>
    <property type="match status" value="1"/>
</dbReference>
<dbReference type="InterPro" id="IPR053910">
    <property type="entry name" value="RsmI_HTH"/>
</dbReference>
<dbReference type="Gene3D" id="3.30.950.10">
    <property type="entry name" value="Methyltransferase, Cobalt-precorrin-4 Transmethylase, Domain 2"/>
    <property type="match status" value="1"/>
</dbReference>
<dbReference type="InterPro" id="IPR014776">
    <property type="entry name" value="4pyrrole_Mease_sub2"/>
</dbReference>
<dbReference type="Pfam" id="PF00590">
    <property type="entry name" value="TP_methylase"/>
    <property type="match status" value="1"/>
</dbReference>
<evidence type="ECO:0000256" key="5">
    <source>
        <dbReference type="ARBA" id="ARBA00022691"/>
    </source>
</evidence>
<dbReference type="EC" id="2.1.1.198" evidence="6"/>
<dbReference type="EMBL" id="PDTV01000004">
    <property type="protein sequence ID" value="PIE83473.1"/>
    <property type="molecule type" value="Genomic_DNA"/>
</dbReference>
<evidence type="ECO:0000256" key="4">
    <source>
        <dbReference type="ARBA" id="ARBA00022679"/>
    </source>
</evidence>
<dbReference type="InterPro" id="IPR008189">
    <property type="entry name" value="rRNA_ssu_MeTfrase_I"/>
</dbReference>
<evidence type="ECO:0000256" key="1">
    <source>
        <dbReference type="ARBA" id="ARBA00022490"/>
    </source>
</evidence>
<dbReference type="PANTHER" id="PTHR46111:SF1">
    <property type="entry name" value="RIBOSOMAL RNA SMALL SUBUNIT METHYLTRANSFERASE I"/>
    <property type="match status" value="1"/>
</dbReference>
<dbReference type="GO" id="GO:0070677">
    <property type="term" value="F:rRNA (cytosine-2'-O-)-methyltransferase activity"/>
    <property type="evidence" value="ECO:0007669"/>
    <property type="project" value="UniProtKB-UniRule"/>
</dbReference>
<dbReference type="InterPro" id="IPR014777">
    <property type="entry name" value="4pyrrole_Mease_sub1"/>
</dbReference>
<dbReference type="HAMAP" id="MF_01877">
    <property type="entry name" value="16SrRNA_methyltr_I"/>
    <property type="match status" value="1"/>
</dbReference>
<dbReference type="PROSITE" id="PS01296">
    <property type="entry name" value="RSMI"/>
    <property type="match status" value="1"/>
</dbReference>
<keyword evidence="5 6" id="KW-0949">S-adenosyl-L-methionine</keyword>
<comment type="subcellular location">
    <subcellularLocation>
        <location evidence="6">Cytoplasm</location>
    </subcellularLocation>
</comment>
<dbReference type="PIRSF" id="PIRSF005917">
    <property type="entry name" value="MTase_YraL"/>
    <property type="match status" value="1"/>
</dbReference>
<evidence type="ECO:0000313" key="9">
    <source>
        <dbReference type="EMBL" id="PIE83473.1"/>
    </source>
</evidence>
<gene>
    <name evidence="6 9" type="primary">rsmI</name>
    <name evidence="9" type="ORF">CSA09_00965</name>
</gene>
<evidence type="ECO:0000256" key="6">
    <source>
        <dbReference type="HAMAP-Rule" id="MF_01877"/>
    </source>
</evidence>
<name>A0A2G6PFX9_9GAMM</name>
<dbReference type="FunFam" id="3.30.950.10:FF:000002">
    <property type="entry name" value="Ribosomal RNA small subunit methyltransferase I"/>
    <property type="match status" value="1"/>
</dbReference>
<dbReference type="InterPro" id="IPR018063">
    <property type="entry name" value="SAM_MeTrfase_RsmI_CS"/>
</dbReference>
<keyword evidence="3 6" id="KW-0489">Methyltransferase</keyword>
<dbReference type="SUPFAM" id="SSF53790">
    <property type="entry name" value="Tetrapyrrole methylase"/>
    <property type="match status" value="1"/>
</dbReference>
<sequence>MAVESGTLYVVATPIGNLEDISARALRVLREVDCIAAEDTRHTGQLLRHFGIETPLLSLHDHNERGRLKHVVRLLGEGKALALVSDAGTPLISDPGFVLVRELRQHKLPVIPIPGASSLLAALSVAGLPTDRFIFEGFLPAKSHARRERLQMLARETRTLVFFESSHRIAEMLPDLARILGHDRPATIARELTKRFEGIHYDTLDRLCVWINADPNHCRGEFVVVAQGASPPVRATDTIENRQLLTALLAELPPTRAAAVAVKLTGLRKKPLYELAVKLKNDTDNP</sequence>
<keyword evidence="2 6" id="KW-0698">rRNA processing</keyword>
<feature type="domain" description="RsmI HTH" evidence="8">
    <location>
        <begin position="239"/>
        <end position="280"/>
    </location>
</feature>
<dbReference type="Proteomes" id="UP000229278">
    <property type="component" value="Unassembled WGS sequence"/>
</dbReference>
<keyword evidence="1 6" id="KW-0963">Cytoplasm</keyword>